<feature type="domain" description="DUF7330" evidence="2">
    <location>
        <begin position="1"/>
        <end position="179"/>
    </location>
</feature>
<proteinExistence type="predicted"/>
<organism evidence="3 4">
    <name type="scientific">Lentinula detonsa</name>
    <dbReference type="NCBI Taxonomy" id="2804962"/>
    <lineage>
        <taxon>Eukaryota</taxon>
        <taxon>Fungi</taxon>
        <taxon>Dikarya</taxon>
        <taxon>Basidiomycota</taxon>
        <taxon>Agaricomycotina</taxon>
        <taxon>Agaricomycetes</taxon>
        <taxon>Agaricomycetidae</taxon>
        <taxon>Agaricales</taxon>
        <taxon>Marasmiineae</taxon>
        <taxon>Omphalotaceae</taxon>
        <taxon>Lentinula</taxon>
    </lineage>
</organism>
<dbReference type="Pfam" id="PF24016">
    <property type="entry name" value="DUF7330"/>
    <property type="match status" value="1"/>
</dbReference>
<accession>A0A9W8P661</accession>
<dbReference type="Proteomes" id="UP001142393">
    <property type="component" value="Unassembled WGS sequence"/>
</dbReference>
<reference evidence="3 4" key="1">
    <citation type="journal article" date="2023" name="Proc. Natl. Acad. Sci. U.S.A.">
        <title>A global phylogenomic analysis of the shiitake genus Lentinula.</title>
        <authorList>
            <person name="Sierra-Patev S."/>
            <person name="Min B."/>
            <person name="Naranjo-Ortiz M."/>
            <person name="Looney B."/>
            <person name="Konkel Z."/>
            <person name="Slot J.C."/>
            <person name="Sakamoto Y."/>
            <person name="Steenwyk J.L."/>
            <person name="Rokas A."/>
            <person name="Carro J."/>
            <person name="Camarero S."/>
            <person name="Ferreira P."/>
            <person name="Molpeceres G."/>
            <person name="Ruiz-Duenas F.J."/>
            <person name="Serrano A."/>
            <person name="Henrissat B."/>
            <person name="Drula E."/>
            <person name="Hughes K.W."/>
            <person name="Mata J.L."/>
            <person name="Ishikawa N.K."/>
            <person name="Vargas-Isla R."/>
            <person name="Ushijima S."/>
            <person name="Smith C.A."/>
            <person name="Donoghue J."/>
            <person name="Ahrendt S."/>
            <person name="Andreopoulos W."/>
            <person name="He G."/>
            <person name="LaButti K."/>
            <person name="Lipzen A."/>
            <person name="Ng V."/>
            <person name="Riley R."/>
            <person name="Sandor L."/>
            <person name="Barry K."/>
            <person name="Martinez A.T."/>
            <person name="Xiao Y."/>
            <person name="Gibbons J.G."/>
            <person name="Terashima K."/>
            <person name="Grigoriev I.V."/>
            <person name="Hibbett D."/>
        </authorList>
    </citation>
    <scope>NUCLEOTIDE SEQUENCE [LARGE SCALE GENOMIC DNA]</scope>
    <source>
        <strain evidence="3 4">TFB7810</strain>
    </source>
</reference>
<evidence type="ECO:0000259" key="2">
    <source>
        <dbReference type="Pfam" id="PF24016"/>
    </source>
</evidence>
<dbReference type="EMBL" id="JANVFU010000003">
    <property type="protein sequence ID" value="KAJ3747781.1"/>
    <property type="molecule type" value="Genomic_DNA"/>
</dbReference>
<feature type="compositionally biased region" description="Basic and acidic residues" evidence="1">
    <location>
        <begin position="203"/>
        <end position="213"/>
    </location>
</feature>
<keyword evidence="4" id="KW-1185">Reference proteome</keyword>
<evidence type="ECO:0000313" key="4">
    <source>
        <dbReference type="Proteomes" id="UP001142393"/>
    </source>
</evidence>
<dbReference type="InterPro" id="IPR055754">
    <property type="entry name" value="DUF7330"/>
</dbReference>
<gene>
    <name evidence="3" type="ORF">DFH05DRAFT_1391854</name>
</gene>
<evidence type="ECO:0000256" key="1">
    <source>
        <dbReference type="SAM" id="MobiDB-lite"/>
    </source>
</evidence>
<evidence type="ECO:0000313" key="3">
    <source>
        <dbReference type="EMBL" id="KAJ3747781.1"/>
    </source>
</evidence>
<dbReference type="AlphaFoldDB" id="A0A9W8P661"/>
<feature type="region of interest" description="Disordered" evidence="1">
    <location>
        <begin position="195"/>
        <end position="244"/>
    </location>
</feature>
<protein>
    <recommendedName>
        <fullName evidence="2">DUF7330 domain-containing protein</fullName>
    </recommendedName>
</protein>
<feature type="non-terminal residue" evidence="3">
    <location>
        <position position="276"/>
    </location>
</feature>
<sequence length="276" mass="30037">NNISISHPFGTINCVYTIDPTLKLFPSSSKRTRIQSNIKLRTNIGSINADLTLVSGVEENIRTLPTAIMDISSKMGSVDVKLRRSSTNVPTIRLYASSRTGSLSILIPTSFHGFIVAYMKIGRLMLAPSVQSCAVVVREEMKVKKIFIGDPGVLRDGRWKGDEIVLRTPVGSIEVGYVEDGNILPNHIAVEESGVSRGQGRGFEGRGRRDRGNKARQGHGQGPDRGSRGGRGGRGHGATAGPHHSGKYVPKLFCSLLDSSWTCSWPNSWLNSELNR</sequence>
<feature type="compositionally biased region" description="Gly residues" evidence="1">
    <location>
        <begin position="219"/>
        <end position="238"/>
    </location>
</feature>
<name>A0A9W8P661_9AGAR</name>
<comment type="caution">
    <text evidence="3">The sequence shown here is derived from an EMBL/GenBank/DDBJ whole genome shotgun (WGS) entry which is preliminary data.</text>
</comment>